<comment type="caution">
    <text evidence="12">The sequence shown here is derived from an EMBL/GenBank/DDBJ whole genome shotgun (WGS) entry which is preliminary data.</text>
</comment>
<dbReference type="PRINTS" id="PR01099">
    <property type="entry name" value="HYETHTZKNASE"/>
</dbReference>
<feature type="binding site" evidence="11">
    <location>
        <position position="187"/>
    </location>
    <ligand>
        <name>substrate</name>
    </ligand>
</feature>
<comment type="pathway">
    <text evidence="3 11">Cofactor biosynthesis; thiamine diphosphate biosynthesis; 4-methyl-5-(2-phosphoethyl)-thiazole from 5-(2-hydroxyethyl)-4-methylthiazole: step 1/1.</text>
</comment>
<organism evidence="12 13">
    <name type="scientific">Roseibium marinum</name>
    <dbReference type="NCBI Taxonomy" id="281252"/>
    <lineage>
        <taxon>Bacteria</taxon>
        <taxon>Pseudomonadati</taxon>
        <taxon>Pseudomonadota</taxon>
        <taxon>Alphaproteobacteria</taxon>
        <taxon>Hyphomicrobiales</taxon>
        <taxon>Stappiaceae</taxon>
        <taxon>Roseibium</taxon>
    </lineage>
</organism>
<dbReference type="GO" id="GO:0000287">
    <property type="term" value="F:magnesium ion binding"/>
    <property type="evidence" value="ECO:0007669"/>
    <property type="project" value="UniProtKB-UniRule"/>
</dbReference>
<dbReference type="GO" id="GO:0009229">
    <property type="term" value="P:thiamine diphosphate biosynthetic process"/>
    <property type="evidence" value="ECO:0007669"/>
    <property type="project" value="UniProtKB-UniRule"/>
</dbReference>
<evidence type="ECO:0000256" key="7">
    <source>
        <dbReference type="ARBA" id="ARBA00022777"/>
    </source>
</evidence>
<sequence length="257" mass="26391">MSLTVAASTELLSAGTVHELLLRVREKTPRVHTITNAVAQNFTANVLLALGAVPSMTIAEEEVAGFAGSADALLINLGTLDETRRAAIPLAIEAARAGGHPVSIDPVFVNRSPVRCAYATELLACGPDLVRLNAAEMEALFPGRAGVEELIAAGTVFAVTGEEDKIESRSGDFRLSNGHPLMARVTATGCAGGAVLAAFASVETDRALAAACGLSVFNIAGEIAAARACGPGTLVPELLDALYAMSLTDIEARLKAA</sequence>
<evidence type="ECO:0000256" key="9">
    <source>
        <dbReference type="ARBA" id="ARBA00022842"/>
    </source>
</evidence>
<dbReference type="GO" id="GO:0004417">
    <property type="term" value="F:hydroxyethylthiazole kinase activity"/>
    <property type="evidence" value="ECO:0007669"/>
    <property type="project" value="UniProtKB-UniRule"/>
</dbReference>
<dbReference type="Proteomes" id="UP000236959">
    <property type="component" value="Unassembled WGS sequence"/>
</dbReference>
<dbReference type="RefSeq" id="WP_103224647.1">
    <property type="nucleotide sequence ID" value="NZ_PPCN01000012.1"/>
</dbReference>
<dbReference type="EMBL" id="PPCN01000012">
    <property type="protein sequence ID" value="POF28592.1"/>
    <property type="molecule type" value="Genomic_DNA"/>
</dbReference>
<evidence type="ECO:0000256" key="1">
    <source>
        <dbReference type="ARBA" id="ARBA00001771"/>
    </source>
</evidence>
<dbReference type="GO" id="GO:0009228">
    <property type="term" value="P:thiamine biosynthetic process"/>
    <property type="evidence" value="ECO:0007669"/>
    <property type="project" value="UniProtKB-KW"/>
</dbReference>
<keyword evidence="6 11" id="KW-0547">Nucleotide-binding</keyword>
<keyword evidence="8 11" id="KW-0067">ATP-binding</keyword>
<evidence type="ECO:0000313" key="13">
    <source>
        <dbReference type="Proteomes" id="UP000236959"/>
    </source>
</evidence>
<gene>
    <name evidence="11" type="primary">thiM</name>
    <name evidence="12" type="ORF">CLV41_1124</name>
</gene>
<evidence type="ECO:0000256" key="5">
    <source>
        <dbReference type="ARBA" id="ARBA00022723"/>
    </source>
</evidence>
<keyword evidence="9 11" id="KW-0460">Magnesium</keyword>
<keyword evidence="5 11" id="KW-0479">Metal-binding</keyword>
<keyword evidence="10 11" id="KW-0784">Thiamine biosynthesis</keyword>
<keyword evidence="7 11" id="KW-0418">Kinase</keyword>
<dbReference type="GO" id="GO:0005524">
    <property type="term" value="F:ATP binding"/>
    <property type="evidence" value="ECO:0007669"/>
    <property type="project" value="UniProtKB-UniRule"/>
</dbReference>
<dbReference type="InterPro" id="IPR000417">
    <property type="entry name" value="Hyethyz_kinase"/>
</dbReference>
<evidence type="ECO:0000256" key="4">
    <source>
        <dbReference type="ARBA" id="ARBA00022679"/>
    </source>
</evidence>
<comment type="function">
    <text evidence="11">Catalyzes the phosphorylation of the hydroxyl group of 4-methyl-5-beta-hydroxyethylthiazole (THZ).</text>
</comment>
<accession>A0A2S3ULJ3</accession>
<evidence type="ECO:0000256" key="10">
    <source>
        <dbReference type="ARBA" id="ARBA00022977"/>
    </source>
</evidence>
<dbReference type="Pfam" id="PF02110">
    <property type="entry name" value="HK"/>
    <property type="match status" value="1"/>
</dbReference>
<dbReference type="UniPathway" id="UPA00060">
    <property type="reaction ID" value="UER00139"/>
</dbReference>
<dbReference type="InterPro" id="IPR029056">
    <property type="entry name" value="Ribokinase-like"/>
</dbReference>
<keyword evidence="4 11" id="KW-0808">Transferase</keyword>
<dbReference type="EC" id="2.7.1.50" evidence="11"/>
<dbReference type="AlphaFoldDB" id="A0A2S3ULJ3"/>
<reference evidence="12 13" key="1">
    <citation type="submission" date="2018-01" db="EMBL/GenBank/DDBJ databases">
        <title>Genomic Encyclopedia of Archaeal and Bacterial Type Strains, Phase II (KMG-II): from individual species to whole genera.</title>
        <authorList>
            <person name="Goeker M."/>
        </authorList>
    </citation>
    <scope>NUCLEOTIDE SEQUENCE [LARGE SCALE GENOMIC DNA]</scope>
    <source>
        <strain evidence="12 13">DSM 17023</strain>
    </source>
</reference>
<dbReference type="PIRSF" id="PIRSF000513">
    <property type="entry name" value="Thz_kinase"/>
    <property type="match status" value="1"/>
</dbReference>
<evidence type="ECO:0000256" key="8">
    <source>
        <dbReference type="ARBA" id="ARBA00022840"/>
    </source>
</evidence>
<comment type="similarity">
    <text evidence="11">Belongs to the Thz kinase family.</text>
</comment>
<evidence type="ECO:0000256" key="2">
    <source>
        <dbReference type="ARBA" id="ARBA00001946"/>
    </source>
</evidence>
<name>A0A2S3ULJ3_9HYPH</name>
<evidence type="ECO:0000313" key="12">
    <source>
        <dbReference type="EMBL" id="POF28592.1"/>
    </source>
</evidence>
<protein>
    <recommendedName>
        <fullName evidence="11">Hydroxyethylthiazole kinase</fullName>
        <ecNumber evidence="11">2.7.1.50</ecNumber>
    </recommendedName>
    <alternativeName>
        <fullName evidence="11">4-methyl-5-beta-hydroxyethylthiazole kinase</fullName>
        <shortName evidence="11">TH kinase</shortName>
        <shortName evidence="11">Thz kinase</shortName>
    </alternativeName>
</protein>
<comment type="catalytic activity">
    <reaction evidence="1 11">
        <text>5-(2-hydroxyethyl)-4-methylthiazole + ATP = 4-methyl-5-(2-phosphooxyethyl)-thiazole + ADP + H(+)</text>
        <dbReference type="Rhea" id="RHEA:24212"/>
        <dbReference type="ChEBI" id="CHEBI:15378"/>
        <dbReference type="ChEBI" id="CHEBI:17957"/>
        <dbReference type="ChEBI" id="CHEBI:30616"/>
        <dbReference type="ChEBI" id="CHEBI:58296"/>
        <dbReference type="ChEBI" id="CHEBI:456216"/>
        <dbReference type="EC" id="2.7.1.50"/>
    </reaction>
</comment>
<dbReference type="OrthoDB" id="8909021at2"/>
<comment type="cofactor">
    <cofactor evidence="2 11">
        <name>Mg(2+)</name>
        <dbReference type="ChEBI" id="CHEBI:18420"/>
    </cofactor>
</comment>
<evidence type="ECO:0000256" key="11">
    <source>
        <dbReference type="HAMAP-Rule" id="MF_00228"/>
    </source>
</evidence>
<feature type="binding site" evidence="11">
    <location>
        <position position="131"/>
    </location>
    <ligand>
        <name>ATP</name>
        <dbReference type="ChEBI" id="CHEBI:30616"/>
    </ligand>
</feature>
<dbReference type="Gene3D" id="3.40.1190.20">
    <property type="match status" value="1"/>
</dbReference>
<feature type="binding site" evidence="11">
    <location>
        <position position="160"/>
    </location>
    <ligand>
        <name>ATP</name>
        <dbReference type="ChEBI" id="CHEBI:30616"/>
    </ligand>
</feature>
<evidence type="ECO:0000256" key="3">
    <source>
        <dbReference type="ARBA" id="ARBA00004868"/>
    </source>
</evidence>
<dbReference type="SUPFAM" id="SSF53613">
    <property type="entry name" value="Ribokinase-like"/>
    <property type="match status" value="1"/>
</dbReference>
<keyword evidence="13" id="KW-1185">Reference proteome</keyword>
<proteinExistence type="inferred from homology"/>
<dbReference type="HAMAP" id="MF_00228">
    <property type="entry name" value="Thz_kinase"/>
    <property type="match status" value="1"/>
</dbReference>
<feature type="binding site" evidence="11">
    <location>
        <position position="56"/>
    </location>
    <ligand>
        <name>substrate</name>
    </ligand>
</feature>
<evidence type="ECO:0000256" key="6">
    <source>
        <dbReference type="ARBA" id="ARBA00022741"/>
    </source>
</evidence>
<dbReference type="CDD" id="cd01170">
    <property type="entry name" value="THZ_kinase"/>
    <property type="match status" value="1"/>
</dbReference>